<protein>
    <submittedName>
        <fullName evidence="9">Major facilitator superfamily domain-containing protein</fullName>
    </submittedName>
</protein>
<feature type="region of interest" description="Disordered" evidence="6">
    <location>
        <begin position="1"/>
        <end position="25"/>
    </location>
</feature>
<dbReference type="EMBL" id="JBFXLR010000009">
    <property type="protein sequence ID" value="KAL2855801.1"/>
    <property type="molecule type" value="Genomic_DNA"/>
</dbReference>
<dbReference type="InterPro" id="IPR036259">
    <property type="entry name" value="MFS_trans_sf"/>
</dbReference>
<feature type="transmembrane region" description="Helical" evidence="7">
    <location>
        <begin position="328"/>
        <end position="349"/>
    </location>
</feature>
<feature type="transmembrane region" description="Helical" evidence="7">
    <location>
        <begin position="448"/>
        <end position="470"/>
    </location>
</feature>
<feature type="transmembrane region" description="Helical" evidence="7">
    <location>
        <begin position="60"/>
        <end position="86"/>
    </location>
</feature>
<feature type="transmembrane region" description="Helical" evidence="7">
    <location>
        <begin position="381"/>
        <end position="403"/>
    </location>
</feature>
<comment type="subcellular location">
    <subcellularLocation>
        <location evidence="1">Membrane</location>
        <topology evidence="1">Multi-pass membrane protein</topology>
    </subcellularLocation>
</comment>
<evidence type="ECO:0000256" key="6">
    <source>
        <dbReference type="SAM" id="MobiDB-lite"/>
    </source>
</evidence>
<dbReference type="PANTHER" id="PTHR43791">
    <property type="entry name" value="PERMEASE-RELATED"/>
    <property type="match status" value="1"/>
</dbReference>
<dbReference type="Gene3D" id="1.20.1250.20">
    <property type="entry name" value="MFS general substrate transporter like domains"/>
    <property type="match status" value="2"/>
</dbReference>
<evidence type="ECO:0000313" key="9">
    <source>
        <dbReference type="EMBL" id="KAL2855801.1"/>
    </source>
</evidence>
<comment type="caution">
    <text evidence="9">The sequence shown here is derived from an EMBL/GenBank/DDBJ whole genome shotgun (WGS) entry which is preliminary data.</text>
</comment>
<keyword evidence="2" id="KW-0813">Transport</keyword>
<feature type="domain" description="Major facilitator superfamily (MFS) profile" evidence="8">
    <location>
        <begin position="60"/>
        <end position="474"/>
    </location>
</feature>
<feature type="transmembrane region" description="Helical" evidence="7">
    <location>
        <begin position="356"/>
        <end position="375"/>
    </location>
</feature>
<dbReference type="GeneID" id="98164022"/>
<dbReference type="RefSeq" id="XP_070902208.1">
    <property type="nucleotide sequence ID" value="XM_071048858.1"/>
</dbReference>
<evidence type="ECO:0000256" key="3">
    <source>
        <dbReference type="ARBA" id="ARBA00022692"/>
    </source>
</evidence>
<dbReference type="InterPro" id="IPR011701">
    <property type="entry name" value="MFS"/>
</dbReference>
<keyword evidence="5 7" id="KW-0472">Membrane</keyword>
<proteinExistence type="predicted"/>
<evidence type="ECO:0000313" key="10">
    <source>
        <dbReference type="Proteomes" id="UP001610444"/>
    </source>
</evidence>
<accession>A0ABR4KU39</accession>
<evidence type="ECO:0000256" key="4">
    <source>
        <dbReference type="ARBA" id="ARBA00022989"/>
    </source>
</evidence>
<feature type="transmembrane region" description="Helical" evidence="7">
    <location>
        <begin position="127"/>
        <end position="146"/>
    </location>
</feature>
<evidence type="ECO:0000256" key="5">
    <source>
        <dbReference type="ARBA" id="ARBA00023136"/>
    </source>
</evidence>
<reference evidence="9 10" key="1">
    <citation type="submission" date="2024-07" db="EMBL/GenBank/DDBJ databases">
        <title>Section-level genome sequencing and comparative genomics of Aspergillus sections Usti and Cavernicolus.</title>
        <authorList>
            <consortium name="Lawrence Berkeley National Laboratory"/>
            <person name="Nybo J.L."/>
            <person name="Vesth T.C."/>
            <person name="Theobald S."/>
            <person name="Frisvad J.C."/>
            <person name="Larsen T.O."/>
            <person name="Kjaerboelling I."/>
            <person name="Rothschild-Mancinelli K."/>
            <person name="Lyhne E.K."/>
            <person name="Kogle M.E."/>
            <person name="Barry K."/>
            <person name="Clum A."/>
            <person name="Na H."/>
            <person name="Ledsgaard L."/>
            <person name="Lin J."/>
            <person name="Lipzen A."/>
            <person name="Kuo A."/>
            <person name="Riley R."/>
            <person name="Mondo S."/>
            <person name="LaButti K."/>
            <person name="Haridas S."/>
            <person name="Pangalinan J."/>
            <person name="Salamov A.A."/>
            <person name="Simmons B.A."/>
            <person name="Magnuson J.K."/>
            <person name="Chen J."/>
            <person name="Drula E."/>
            <person name="Henrissat B."/>
            <person name="Wiebenga A."/>
            <person name="Lubbers R.J."/>
            <person name="Gomes A.C."/>
            <person name="Macurrencykelacurrency M.R."/>
            <person name="Stajich J."/>
            <person name="Grigoriev I.V."/>
            <person name="Mortensen U.H."/>
            <person name="De vries R.P."/>
            <person name="Baker S.E."/>
            <person name="Andersen M.R."/>
        </authorList>
    </citation>
    <scope>NUCLEOTIDE SEQUENCE [LARGE SCALE GENOMIC DNA]</scope>
    <source>
        <strain evidence="9 10">CBS 756.74</strain>
    </source>
</reference>
<feature type="transmembrane region" description="Helical" evidence="7">
    <location>
        <begin position="291"/>
        <end position="316"/>
    </location>
</feature>
<feature type="transmembrane region" description="Helical" evidence="7">
    <location>
        <begin position="158"/>
        <end position="178"/>
    </location>
</feature>
<sequence>MATTNDKYPTADPEAGTLELGSEKDPRIDHVEDPKAHIILPDDLTDSEKRKVIRRIDLRLLPILGVMYSISLIDRTNLGLALVAGMQEDLGLAVGDRYTIIVMLFFIAYIIFEIPSNLILPKAGAANWLSFLGASFGAILIGMGFTHHWATMAVCRTLLGVFEAGFLPGCTYLITCWYTRFEVGKRLSAFWILSVLASGFSAILAYAFTLLDGREGLGGWRWIFIIEGAITVGICLFGRLIIIDFPTKAGSFLSATEKAFVINRINDDRGDAEEDEVSLSRILFHLRDWKLYIWSFNLMASTLPGYAYSYFLPIILRDGMGFSTTQSQLLSCPPYVFAAIMTLVSGWLGDRYKIRGPLIAVHQLLTAAGMLITAYGKANAARYFGSFLGIGFLQFCIPGVLTFQANNITSHSKRAVASATCLIGGGVGGVIASSAFKSSESPQYTTGIWVTFAISMMSIFLTMVLDVYIWRKNRAVKAGRAVIEGREGWLYTL</sequence>
<keyword evidence="10" id="KW-1185">Reference proteome</keyword>
<dbReference type="InterPro" id="IPR020846">
    <property type="entry name" value="MFS_dom"/>
</dbReference>
<evidence type="ECO:0000256" key="7">
    <source>
        <dbReference type="SAM" id="Phobius"/>
    </source>
</evidence>
<keyword evidence="3 7" id="KW-0812">Transmembrane</keyword>
<evidence type="ECO:0000259" key="8">
    <source>
        <dbReference type="PROSITE" id="PS50850"/>
    </source>
</evidence>
<dbReference type="Pfam" id="PF07690">
    <property type="entry name" value="MFS_1"/>
    <property type="match status" value="1"/>
</dbReference>
<feature type="transmembrane region" description="Helical" evidence="7">
    <location>
        <begin position="98"/>
        <end position="120"/>
    </location>
</feature>
<dbReference type="PANTHER" id="PTHR43791:SF3">
    <property type="entry name" value="MAJOR FACILITATOR SUPERFAMILY (MFS) PROFILE DOMAIN-CONTAINING PROTEIN"/>
    <property type="match status" value="1"/>
</dbReference>
<feature type="transmembrane region" description="Helical" evidence="7">
    <location>
        <begin position="190"/>
        <end position="208"/>
    </location>
</feature>
<organism evidence="9 10">
    <name type="scientific">Aspergillus pseudodeflectus</name>
    <dbReference type="NCBI Taxonomy" id="176178"/>
    <lineage>
        <taxon>Eukaryota</taxon>
        <taxon>Fungi</taxon>
        <taxon>Dikarya</taxon>
        <taxon>Ascomycota</taxon>
        <taxon>Pezizomycotina</taxon>
        <taxon>Eurotiomycetes</taxon>
        <taxon>Eurotiomycetidae</taxon>
        <taxon>Eurotiales</taxon>
        <taxon>Aspergillaceae</taxon>
        <taxon>Aspergillus</taxon>
        <taxon>Aspergillus subgen. Nidulantes</taxon>
    </lineage>
</organism>
<evidence type="ECO:0000256" key="1">
    <source>
        <dbReference type="ARBA" id="ARBA00004141"/>
    </source>
</evidence>
<feature type="transmembrane region" description="Helical" evidence="7">
    <location>
        <begin position="415"/>
        <end position="436"/>
    </location>
</feature>
<evidence type="ECO:0000256" key="2">
    <source>
        <dbReference type="ARBA" id="ARBA00022448"/>
    </source>
</evidence>
<dbReference type="SUPFAM" id="SSF103473">
    <property type="entry name" value="MFS general substrate transporter"/>
    <property type="match status" value="1"/>
</dbReference>
<dbReference type="Proteomes" id="UP001610444">
    <property type="component" value="Unassembled WGS sequence"/>
</dbReference>
<feature type="transmembrane region" description="Helical" evidence="7">
    <location>
        <begin position="220"/>
        <end position="242"/>
    </location>
</feature>
<dbReference type="PROSITE" id="PS50850">
    <property type="entry name" value="MFS"/>
    <property type="match status" value="1"/>
</dbReference>
<name>A0ABR4KU39_9EURO</name>
<gene>
    <name evidence="9" type="ORF">BJX68DRAFT_280065</name>
</gene>
<keyword evidence="4 7" id="KW-1133">Transmembrane helix</keyword>